<evidence type="ECO:0000313" key="2">
    <source>
        <dbReference type="EMBL" id="AIL63529.1"/>
    </source>
</evidence>
<keyword evidence="1" id="KW-0812">Transmembrane</keyword>
<dbReference type="KEGG" id="palk:PSAKL28_43850"/>
<keyword evidence="1" id="KW-1133">Transmembrane helix</keyword>
<keyword evidence="1" id="KW-0472">Membrane</keyword>
<name>A0A077FHI9_9PSED</name>
<dbReference type="HOGENOM" id="CLU_157247_0_0_6"/>
<gene>
    <name evidence="2" type="ORF">PSAKL28_43850</name>
</gene>
<protein>
    <submittedName>
        <fullName evidence="2">Uncharacterized protein</fullName>
    </submittedName>
</protein>
<evidence type="ECO:0000313" key="3">
    <source>
        <dbReference type="Proteomes" id="UP000028931"/>
    </source>
</evidence>
<proteinExistence type="predicted"/>
<dbReference type="Proteomes" id="UP000028931">
    <property type="component" value="Chromosome"/>
</dbReference>
<accession>A0A077FHI9</accession>
<evidence type="ECO:0000256" key="1">
    <source>
        <dbReference type="SAM" id="Phobius"/>
    </source>
</evidence>
<feature type="transmembrane region" description="Helical" evidence="1">
    <location>
        <begin position="68"/>
        <end position="85"/>
    </location>
</feature>
<sequence length="133" mass="14390">MELQMIISIADSIFLAAGLLNISGIAVLVGVVLHLGYTKMDVMLEHLKNCPAVKVHIPLKNGGPWGKFLLVGWIAGVVTFPGFYLKHGGVSINDLNNFPGSLKRKLVLTKWAAIVLSGTLILLFLLRETGTLK</sequence>
<organism evidence="2 3">
    <name type="scientific">Pseudomonas alkylphenolica</name>
    <dbReference type="NCBI Taxonomy" id="237609"/>
    <lineage>
        <taxon>Bacteria</taxon>
        <taxon>Pseudomonadati</taxon>
        <taxon>Pseudomonadota</taxon>
        <taxon>Gammaproteobacteria</taxon>
        <taxon>Pseudomonadales</taxon>
        <taxon>Pseudomonadaceae</taxon>
        <taxon>Pseudomonas</taxon>
    </lineage>
</organism>
<feature type="transmembrane region" description="Helical" evidence="1">
    <location>
        <begin position="12"/>
        <end position="37"/>
    </location>
</feature>
<reference evidence="2 3" key="1">
    <citation type="submission" date="2014-07" db="EMBL/GenBank/DDBJ databases">
        <authorList>
            <person name="Lee K."/>
            <person name="Lim J.Y."/>
            <person name="Hwang I."/>
        </authorList>
    </citation>
    <scope>NUCLEOTIDE SEQUENCE [LARGE SCALE GENOMIC DNA]</scope>
    <source>
        <strain evidence="2 3">KL28</strain>
    </source>
</reference>
<feature type="transmembrane region" description="Helical" evidence="1">
    <location>
        <begin position="106"/>
        <end position="126"/>
    </location>
</feature>
<dbReference type="EMBL" id="CP009048">
    <property type="protein sequence ID" value="AIL63529.1"/>
    <property type="molecule type" value="Genomic_DNA"/>
</dbReference>
<dbReference type="AlphaFoldDB" id="A0A077FHI9"/>